<dbReference type="FunFam" id="3.30.40.10:FF:000594">
    <property type="entry name" value="RING/U-box superfamily protein"/>
    <property type="match status" value="1"/>
</dbReference>
<dbReference type="Pfam" id="PF13639">
    <property type="entry name" value="zf-RING_2"/>
    <property type="match status" value="1"/>
</dbReference>
<dbReference type="InterPro" id="IPR013083">
    <property type="entry name" value="Znf_RING/FYVE/PHD"/>
</dbReference>
<protein>
    <recommendedName>
        <fullName evidence="6">RING-type domain-containing protein</fullName>
    </recommendedName>
</protein>
<accession>A0ABD2YJG7</accession>
<gene>
    <name evidence="7" type="ORF">ACH5RR_031722</name>
</gene>
<reference evidence="7 8" key="1">
    <citation type="submission" date="2024-11" db="EMBL/GenBank/DDBJ databases">
        <title>A near-complete genome assembly of Cinchona calisaya.</title>
        <authorList>
            <person name="Lian D.C."/>
            <person name="Zhao X.W."/>
            <person name="Wei L."/>
        </authorList>
    </citation>
    <scope>NUCLEOTIDE SEQUENCE [LARGE SCALE GENOMIC DNA]</scope>
    <source>
        <tissue evidence="7">Nenye</tissue>
    </source>
</reference>
<keyword evidence="8" id="KW-1185">Reference proteome</keyword>
<dbReference type="Gene3D" id="3.30.40.10">
    <property type="entry name" value="Zinc/RING finger domain, C3HC4 (zinc finger)"/>
    <property type="match status" value="1"/>
</dbReference>
<evidence type="ECO:0000256" key="3">
    <source>
        <dbReference type="ARBA" id="ARBA00022833"/>
    </source>
</evidence>
<dbReference type="PANTHER" id="PTHR45931">
    <property type="entry name" value="SI:CH211-59O9.10"/>
    <property type="match status" value="1"/>
</dbReference>
<feature type="region of interest" description="Disordered" evidence="5">
    <location>
        <begin position="360"/>
        <end position="399"/>
    </location>
</feature>
<sequence>MNPKLKGFGFSKIAQNPSKILDQMDIDHVPDVPDTPDRVTAQNVNGKSIVERGNNLSTSGHSGNRNCFNERSKIQFKVNDNGSAVSSMGAQKSTVASTISACRSSSDFVSGNSSSSNNCSTLRRSLTDEIPNHGHKHLQPAKNDKSMCAQSSARQEGSVVDLTEHNVHVGVSRNFFPCGSPGSSRAGEYGKRPLSLDRLSSSKSMGKSSIISGFANKGKESDNTVLGCDRADEAQPKAGKVVSTSLNTTSLPRVTGQKRLVRNGCISPHNIAKAKHSVAKDKNVSAIAVNHALPVASSSSQIAIDANEWIGEDLGSHTSKGKGVMCCPLSVKDPDAQSTHPPGRNAVNINEIVKEAGDTSRDAFGGWRSTRNRSKKTSISFSHDSQSLPRGQGDHSLINRLPPHMVERGEIGSEAGTSHRNPLDLEEASSQDAFLLPGGQRGSYLRPQLGLGNGRHPAKRQKQGLTSSSLGPRGECSRATMDHTDVVFLGSPENAGESRTIKTVSQNTFGSLEPVIEIDETNSEARGYGSSNGGNSSNDASAMARQMETDEMLARELQEQFYNEAPSASGDIDAHMTLALQHGEALSNVFSRRSRPFNARSSSSTNSSRQSRSSSPLSLLRRGSQARAPAVNRLARVRNRFPGRPRTVASSTPRNSLFPADMDVDLRMYILEALEAINDMGVDNGLLQTQRDFNENDYEMLLALDENNHQHGGASTAQINSLPQSTVQCDNLEEACAICLETPTMGDTIRHLPCLHKFHKDCIDPWLMRRTSCPVCKSSIN</sequence>
<evidence type="ECO:0000256" key="2">
    <source>
        <dbReference type="ARBA" id="ARBA00022771"/>
    </source>
</evidence>
<dbReference type="PANTHER" id="PTHR45931:SF25">
    <property type="entry name" value="E3 UBIQUITIN-PROTEIN LIGASE RLIM-LIKE ISOFORM X1"/>
    <property type="match status" value="1"/>
</dbReference>
<proteinExistence type="predicted"/>
<keyword evidence="1" id="KW-0479">Metal-binding</keyword>
<dbReference type="Proteomes" id="UP001630127">
    <property type="component" value="Unassembled WGS sequence"/>
</dbReference>
<feature type="region of interest" description="Disordered" evidence="5">
    <location>
        <begin position="596"/>
        <end position="628"/>
    </location>
</feature>
<keyword evidence="3" id="KW-0862">Zinc</keyword>
<comment type="caution">
    <text evidence="7">The sequence shown here is derived from an EMBL/GenBank/DDBJ whole genome shotgun (WGS) entry which is preliminary data.</text>
</comment>
<evidence type="ECO:0000313" key="8">
    <source>
        <dbReference type="Proteomes" id="UP001630127"/>
    </source>
</evidence>
<dbReference type="PROSITE" id="PS50089">
    <property type="entry name" value="ZF_RING_2"/>
    <property type="match status" value="1"/>
</dbReference>
<evidence type="ECO:0000256" key="4">
    <source>
        <dbReference type="PROSITE-ProRule" id="PRU00175"/>
    </source>
</evidence>
<evidence type="ECO:0000313" key="7">
    <source>
        <dbReference type="EMBL" id="KAL3506340.1"/>
    </source>
</evidence>
<evidence type="ECO:0000256" key="5">
    <source>
        <dbReference type="SAM" id="MobiDB-lite"/>
    </source>
</evidence>
<evidence type="ECO:0000256" key="1">
    <source>
        <dbReference type="ARBA" id="ARBA00022723"/>
    </source>
</evidence>
<dbReference type="AlphaFoldDB" id="A0ABD2YJG7"/>
<dbReference type="SUPFAM" id="SSF57850">
    <property type="entry name" value="RING/U-box"/>
    <property type="match status" value="1"/>
</dbReference>
<keyword evidence="2 4" id="KW-0863">Zinc-finger</keyword>
<feature type="compositionally biased region" description="Low complexity" evidence="5">
    <location>
        <begin position="600"/>
        <end position="623"/>
    </location>
</feature>
<feature type="domain" description="RING-type" evidence="6">
    <location>
        <begin position="736"/>
        <end position="777"/>
    </location>
</feature>
<dbReference type="InterPro" id="IPR051834">
    <property type="entry name" value="RING_finger_E3_ligase"/>
</dbReference>
<feature type="region of interest" description="Disordered" evidence="5">
    <location>
        <begin position="435"/>
        <end position="474"/>
    </location>
</feature>
<evidence type="ECO:0000259" key="6">
    <source>
        <dbReference type="PROSITE" id="PS50089"/>
    </source>
</evidence>
<feature type="compositionally biased region" description="Polar residues" evidence="5">
    <location>
        <begin position="377"/>
        <end position="389"/>
    </location>
</feature>
<dbReference type="InterPro" id="IPR001841">
    <property type="entry name" value="Znf_RING"/>
</dbReference>
<dbReference type="SMART" id="SM00184">
    <property type="entry name" value="RING"/>
    <property type="match status" value="1"/>
</dbReference>
<organism evidence="7 8">
    <name type="scientific">Cinchona calisaya</name>
    <dbReference type="NCBI Taxonomy" id="153742"/>
    <lineage>
        <taxon>Eukaryota</taxon>
        <taxon>Viridiplantae</taxon>
        <taxon>Streptophyta</taxon>
        <taxon>Embryophyta</taxon>
        <taxon>Tracheophyta</taxon>
        <taxon>Spermatophyta</taxon>
        <taxon>Magnoliopsida</taxon>
        <taxon>eudicotyledons</taxon>
        <taxon>Gunneridae</taxon>
        <taxon>Pentapetalae</taxon>
        <taxon>asterids</taxon>
        <taxon>lamiids</taxon>
        <taxon>Gentianales</taxon>
        <taxon>Rubiaceae</taxon>
        <taxon>Cinchonoideae</taxon>
        <taxon>Cinchoneae</taxon>
        <taxon>Cinchona</taxon>
    </lineage>
</organism>
<dbReference type="EMBL" id="JBJUIK010000013">
    <property type="protein sequence ID" value="KAL3506340.1"/>
    <property type="molecule type" value="Genomic_DNA"/>
</dbReference>
<name>A0ABD2YJG7_9GENT</name>
<dbReference type="GO" id="GO:0008270">
    <property type="term" value="F:zinc ion binding"/>
    <property type="evidence" value="ECO:0007669"/>
    <property type="project" value="UniProtKB-KW"/>
</dbReference>
<dbReference type="CDD" id="cd16454">
    <property type="entry name" value="RING-H2_PA-TM-RING"/>
    <property type="match status" value="1"/>
</dbReference>